<feature type="transmembrane region" description="Helical" evidence="7">
    <location>
        <begin position="156"/>
        <end position="176"/>
    </location>
</feature>
<keyword evidence="3 7" id="KW-0812">Transmembrane</keyword>
<dbReference type="Proteomes" id="UP000449547">
    <property type="component" value="Unassembled WGS sequence"/>
</dbReference>
<sequence>MGTRTAIWGRSPADPVERRLLLKLDWFILSYVCLIYWINYLDRSNLANAYVSGMQEDLKMHGNELNIVNTCFSIGYIVAIVPHNLILLKVRPRYWLTFCSMAWGILTLSTYKVTSWKQLCVIRFFLAVFEGVTFAGTHLILGSFYSEELLPFRTAVFTSSGLVGSIFSSVMAAAIHTTMDGYNGLAGWRWLFIIDFIVTVVVVIYGFVFFPDAPSRDTKKPFYLTQAEYEVAIDKRRMPKINNWNRSLITRVFYSWKWWAFCLLWILGGENESYATNSLFALWLKYYDYTINDRNHLPMGVYAVGVVATLGSAIYINVASQRRPGAYHWQVGLLIGVFLIISSILLLARPHSSQFVFPAHYLSGVSYAGQTVFFGWANVVTQNDIQLRAIVLASMNMFSSAVNAWWSIIFYGATLVPEFRRGCWAMLATAISSMIVVMLIKRLYEKDSAKLAGNPSLGKL</sequence>
<keyword evidence="9" id="KW-1185">Reference proteome</keyword>
<feature type="transmembrane region" description="Helical" evidence="7">
    <location>
        <begin position="419"/>
        <end position="440"/>
    </location>
</feature>
<dbReference type="OMA" id="MNMFSNA"/>
<keyword evidence="5 7" id="KW-0472">Membrane</keyword>
<feature type="transmembrane region" description="Helical" evidence="7">
    <location>
        <begin position="248"/>
        <end position="268"/>
    </location>
</feature>
<keyword evidence="2" id="KW-0813">Transport</keyword>
<feature type="transmembrane region" description="Helical" evidence="7">
    <location>
        <begin position="123"/>
        <end position="144"/>
    </location>
</feature>
<dbReference type="InterPro" id="IPR011701">
    <property type="entry name" value="MFS"/>
</dbReference>
<feature type="transmembrane region" description="Helical" evidence="7">
    <location>
        <begin position="20"/>
        <end position="38"/>
    </location>
</feature>
<comment type="subcellular location">
    <subcellularLocation>
        <location evidence="1">Membrane</location>
        <topology evidence="1">Multi-pass membrane protein</topology>
    </subcellularLocation>
</comment>
<evidence type="ECO:0000313" key="9">
    <source>
        <dbReference type="Proteomes" id="UP000449547"/>
    </source>
</evidence>
<dbReference type="GO" id="GO:0015233">
    <property type="term" value="F:pantothenate transmembrane transporter activity"/>
    <property type="evidence" value="ECO:0007669"/>
    <property type="project" value="TreeGrafter"/>
</dbReference>
<evidence type="ECO:0000256" key="6">
    <source>
        <dbReference type="ARBA" id="ARBA00037968"/>
    </source>
</evidence>
<dbReference type="Gene3D" id="1.20.1250.20">
    <property type="entry name" value="MFS general substrate transporter like domains"/>
    <property type="match status" value="1"/>
</dbReference>
<feature type="transmembrane region" description="Helical" evidence="7">
    <location>
        <begin position="355"/>
        <end position="377"/>
    </location>
</feature>
<comment type="similarity">
    <text evidence="6">Belongs to the major facilitator superfamily. Allantoate permease family.</text>
</comment>
<feature type="transmembrane region" description="Helical" evidence="7">
    <location>
        <begin position="299"/>
        <end position="319"/>
    </location>
</feature>
<dbReference type="FunFam" id="1.20.1250.20:FF:000065">
    <property type="entry name" value="Putative MFS pantothenate transporter"/>
    <property type="match status" value="1"/>
</dbReference>
<evidence type="ECO:0000256" key="3">
    <source>
        <dbReference type="ARBA" id="ARBA00022692"/>
    </source>
</evidence>
<dbReference type="RefSeq" id="XP_034010986.1">
    <property type="nucleotide sequence ID" value="XM_034157105.1"/>
</dbReference>
<evidence type="ECO:0000256" key="1">
    <source>
        <dbReference type="ARBA" id="ARBA00004141"/>
    </source>
</evidence>
<gene>
    <name evidence="8" type="ORF">DIURU_004252</name>
</gene>
<organism evidence="8 9">
    <name type="scientific">Diutina rugosa</name>
    <name type="common">Yeast</name>
    <name type="synonym">Candida rugosa</name>
    <dbReference type="NCBI Taxonomy" id="5481"/>
    <lineage>
        <taxon>Eukaryota</taxon>
        <taxon>Fungi</taxon>
        <taxon>Dikarya</taxon>
        <taxon>Ascomycota</taxon>
        <taxon>Saccharomycotina</taxon>
        <taxon>Pichiomycetes</taxon>
        <taxon>Debaryomycetaceae</taxon>
        <taxon>Diutina</taxon>
    </lineage>
</organism>
<dbReference type="PANTHER" id="PTHR43791">
    <property type="entry name" value="PERMEASE-RELATED"/>
    <property type="match status" value="1"/>
</dbReference>
<dbReference type="GeneID" id="54782903"/>
<dbReference type="SUPFAM" id="SSF103473">
    <property type="entry name" value="MFS general substrate transporter"/>
    <property type="match status" value="1"/>
</dbReference>
<feature type="transmembrane region" description="Helical" evidence="7">
    <location>
        <begin position="94"/>
        <end position="111"/>
    </location>
</feature>
<evidence type="ECO:0000256" key="4">
    <source>
        <dbReference type="ARBA" id="ARBA00022989"/>
    </source>
</evidence>
<dbReference type="GO" id="GO:0005886">
    <property type="term" value="C:plasma membrane"/>
    <property type="evidence" value="ECO:0007669"/>
    <property type="project" value="TreeGrafter"/>
</dbReference>
<proteinExistence type="inferred from homology"/>
<evidence type="ECO:0000256" key="7">
    <source>
        <dbReference type="SAM" id="Phobius"/>
    </source>
</evidence>
<evidence type="ECO:0008006" key="10">
    <source>
        <dbReference type="Google" id="ProtNLM"/>
    </source>
</evidence>
<reference evidence="8 9" key="1">
    <citation type="submission" date="2019-07" db="EMBL/GenBank/DDBJ databases">
        <title>Genome assembly of two rare yeast pathogens: Diutina rugosa and Trichomonascus ciferrii.</title>
        <authorList>
            <person name="Mixao V."/>
            <person name="Saus E."/>
            <person name="Hansen A."/>
            <person name="Lass-Flor C."/>
            <person name="Gabaldon T."/>
        </authorList>
    </citation>
    <scope>NUCLEOTIDE SEQUENCE [LARGE SCALE GENOMIC DNA]</scope>
    <source>
        <strain evidence="8 9">CBS 613</strain>
    </source>
</reference>
<accession>A0A642UIJ7</accession>
<feature type="transmembrane region" description="Helical" evidence="7">
    <location>
        <begin position="389"/>
        <end position="413"/>
    </location>
</feature>
<evidence type="ECO:0000313" key="8">
    <source>
        <dbReference type="EMBL" id="KAA8899585.1"/>
    </source>
</evidence>
<dbReference type="VEuPathDB" id="FungiDB:DIURU_004252"/>
<dbReference type="GO" id="GO:0098717">
    <property type="term" value="P:pantothenate import across plasma membrane"/>
    <property type="evidence" value="ECO:0007669"/>
    <property type="project" value="TreeGrafter"/>
</dbReference>
<protein>
    <recommendedName>
        <fullName evidence="10">Major facilitator superfamily (MFS) profile domain-containing protein</fullName>
    </recommendedName>
</protein>
<comment type="caution">
    <text evidence="8">The sequence shown here is derived from an EMBL/GenBank/DDBJ whole genome shotgun (WGS) entry which is preliminary data.</text>
</comment>
<evidence type="ECO:0000256" key="5">
    <source>
        <dbReference type="ARBA" id="ARBA00023136"/>
    </source>
</evidence>
<dbReference type="InterPro" id="IPR036259">
    <property type="entry name" value="MFS_trans_sf"/>
</dbReference>
<name>A0A642UIJ7_DIURU</name>
<feature type="transmembrane region" description="Helical" evidence="7">
    <location>
        <begin position="331"/>
        <end position="349"/>
    </location>
</feature>
<dbReference type="EMBL" id="SWFT01000122">
    <property type="protein sequence ID" value="KAA8899585.1"/>
    <property type="molecule type" value="Genomic_DNA"/>
</dbReference>
<feature type="transmembrane region" description="Helical" evidence="7">
    <location>
        <begin position="67"/>
        <end position="87"/>
    </location>
</feature>
<keyword evidence="4 7" id="KW-1133">Transmembrane helix</keyword>
<dbReference type="Pfam" id="PF07690">
    <property type="entry name" value="MFS_1"/>
    <property type="match status" value="1"/>
</dbReference>
<feature type="transmembrane region" description="Helical" evidence="7">
    <location>
        <begin position="188"/>
        <end position="210"/>
    </location>
</feature>
<dbReference type="OrthoDB" id="3639251at2759"/>
<evidence type="ECO:0000256" key="2">
    <source>
        <dbReference type="ARBA" id="ARBA00022448"/>
    </source>
</evidence>
<dbReference type="PANTHER" id="PTHR43791:SF4">
    <property type="entry name" value="PANTOTHENATE TRANSPORTER FEN2"/>
    <property type="match status" value="1"/>
</dbReference>
<dbReference type="AlphaFoldDB" id="A0A642UIJ7"/>